<feature type="signal peptide" evidence="13">
    <location>
        <begin position="1"/>
        <end position="20"/>
    </location>
</feature>
<evidence type="ECO:0000256" key="11">
    <source>
        <dbReference type="PROSITE-ProRule" id="PRU01360"/>
    </source>
</evidence>
<dbReference type="Proteomes" id="UP000610558">
    <property type="component" value="Unassembled WGS sequence"/>
</dbReference>
<dbReference type="Pfam" id="PF07715">
    <property type="entry name" value="Plug"/>
    <property type="match status" value="1"/>
</dbReference>
<evidence type="ECO:0000259" key="15">
    <source>
        <dbReference type="Pfam" id="PF07715"/>
    </source>
</evidence>
<dbReference type="PROSITE" id="PS52016">
    <property type="entry name" value="TONB_DEPENDENT_REC_3"/>
    <property type="match status" value="1"/>
</dbReference>
<dbReference type="EMBL" id="JACXLD010000001">
    <property type="protein sequence ID" value="MBD2858074.1"/>
    <property type="molecule type" value="Genomic_DNA"/>
</dbReference>
<keyword evidence="16" id="KW-0675">Receptor</keyword>
<keyword evidence="7" id="KW-0406">Ion transport</keyword>
<name>A0A927BYT8_9GAMM</name>
<dbReference type="InterPro" id="IPR012910">
    <property type="entry name" value="Plug_dom"/>
</dbReference>
<proteinExistence type="inferred from homology"/>
<keyword evidence="6" id="KW-0408">Iron</keyword>
<evidence type="ECO:0000313" key="16">
    <source>
        <dbReference type="EMBL" id="MBD2858074.1"/>
    </source>
</evidence>
<evidence type="ECO:0000256" key="8">
    <source>
        <dbReference type="ARBA" id="ARBA00023077"/>
    </source>
</evidence>
<comment type="caution">
    <text evidence="16">The sequence shown here is derived from an EMBL/GenBank/DDBJ whole genome shotgun (WGS) entry which is preliminary data.</text>
</comment>
<keyword evidence="13" id="KW-0732">Signal</keyword>
<gene>
    <name evidence="16" type="ORF">IB286_03570</name>
</gene>
<dbReference type="Pfam" id="PF00593">
    <property type="entry name" value="TonB_dep_Rec_b-barrel"/>
    <property type="match status" value="1"/>
</dbReference>
<dbReference type="SUPFAM" id="SSF56935">
    <property type="entry name" value="Porins"/>
    <property type="match status" value="1"/>
</dbReference>
<dbReference type="PANTHER" id="PTHR32552">
    <property type="entry name" value="FERRICHROME IRON RECEPTOR-RELATED"/>
    <property type="match status" value="1"/>
</dbReference>
<evidence type="ECO:0000256" key="5">
    <source>
        <dbReference type="ARBA" id="ARBA00022692"/>
    </source>
</evidence>
<evidence type="ECO:0000256" key="13">
    <source>
        <dbReference type="SAM" id="SignalP"/>
    </source>
</evidence>
<dbReference type="Gene3D" id="2.40.170.20">
    <property type="entry name" value="TonB-dependent receptor, beta-barrel domain"/>
    <property type="match status" value="1"/>
</dbReference>
<keyword evidence="17" id="KW-1185">Reference proteome</keyword>
<dbReference type="PANTHER" id="PTHR32552:SF81">
    <property type="entry name" value="TONB-DEPENDENT OUTER MEMBRANE RECEPTOR"/>
    <property type="match status" value="1"/>
</dbReference>
<keyword evidence="2 11" id="KW-0813">Transport</keyword>
<evidence type="ECO:0000256" key="1">
    <source>
        <dbReference type="ARBA" id="ARBA00004571"/>
    </source>
</evidence>
<keyword evidence="3 11" id="KW-1134">Transmembrane beta strand</keyword>
<reference evidence="16" key="1">
    <citation type="submission" date="2020-09" db="EMBL/GenBank/DDBJ databases">
        <authorList>
            <person name="Yoon J.-W."/>
        </authorList>
    </citation>
    <scope>NUCLEOTIDE SEQUENCE</scope>
    <source>
        <strain evidence="16">KMU-158</strain>
    </source>
</reference>
<dbReference type="InterPro" id="IPR039426">
    <property type="entry name" value="TonB-dep_rcpt-like"/>
</dbReference>
<dbReference type="AlphaFoldDB" id="A0A927BYT8"/>
<keyword evidence="10 11" id="KW-0998">Cell outer membrane</keyword>
<dbReference type="GO" id="GO:0006826">
    <property type="term" value="P:iron ion transport"/>
    <property type="evidence" value="ECO:0007669"/>
    <property type="project" value="UniProtKB-KW"/>
</dbReference>
<evidence type="ECO:0000256" key="3">
    <source>
        <dbReference type="ARBA" id="ARBA00022452"/>
    </source>
</evidence>
<keyword evidence="8 12" id="KW-0798">TonB box</keyword>
<keyword evidence="5 11" id="KW-0812">Transmembrane</keyword>
<dbReference type="GO" id="GO:0009279">
    <property type="term" value="C:cell outer membrane"/>
    <property type="evidence" value="ECO:0007669"/>
    <property type="project" value="UniProtKB-SubCell"/>
</dbReference>
<comment type="subcellular location">
    <subcellularLocation>
        <location evidence="1 11">Cell outer membrane</location>
        <topology evidence="1 11">Multi-pass membrane protein</topology>
    </subcellularLocation>
</comment>
<feature type="domain" description="TonB-dependent receptor-like beta-barrel" evidence="14">
    <location>
        <begin position="248"/>
        <end position="724"/>
    </location>
</feature>
<organism evidence="16 17">
    <name type="scientific">Spongiibacter pelagi</name>
    <dbReference type="NCBI Taxonomy" id="2760804"/>
    <lineage>
        <taxon>Bacteria</taxon>
        <taxon>Pseudomonadati</taxon>
        <taxon>Pseudomonadota</taxon>
        <taxon>Gammaproteobacteria</taxon>
        <taxon>Cellvibrionales</taxon>
        <taxon>Spongiibacteraceae</taxon>
        <taxon>Spongiibacter</taxon>
    </lineage>
</organism>
<comment type="similarity">
    <text evidence="11 12">Belongs to the TonB-dependent receptor family.</text>
</comment>
<evidence type="ECO:0000256" key="6">
    <source>
        <dbReference type="ARBA" id="ARBA00023004"/>
    </source>
</evidence>
<feature type="chain" id="PRO_5037714897" evidence="13">
    <location>
        <begin position="21"/>
        <end position="761"/>
    </location>
</feature>
<evidence type="ECO:0000256" key="4">
    <source>
        <dbReference type="ARBA" id="ARBA00022496"/>
    </source>
</evidence>
<accession>A0A927BYT8</accession>
<sequence>MKKIILPSIFLASAIASVHAQEANNEQAPQKKAKRAYIEEVIVTAQKRAESIQDVPLSVQVLGGEQMKNSAIENFEDVAATAPNTDINMTPGYVQVGMRGLNSPINDGMEQSVGFYVDGIYYGKTAFLQDAFLDLDRVELLKGPQGTLFGKNTVAGAISVTTAKPSNEFEISATVSGGEYNAKKYDAMVNIPLLNERMALRIAATRSEQDGFVYNSRRDEDEKSVDKEGIRAKLLVDITDSLNAVFTYYQGRSADKGQGWEPFVLDDTAALVHGRFDPTLEAEFNYQSHTNSDNYNDNDTEVTNLEVNWDIGESTITLIASQAESQEYLYLDADTASAPIADWKRDFDYEQQMVELRLTSGPGDFEYLIGLFGFWSEKGQQGDLRMLPEGPLSGLIGPLLGLEGLLSNPLLSPVDGLLFSLTTDALLQEYDLSTATLAAFSQFTWHISDRLSVIAGLRMSQETKEVYLNQDYSSTGLLLQAAFGVTEYTLDAKRDESNVAPKLSVKYSIGEDGMLYASYTEGFKAGGFNPLAREASEAEFSQEYAEAFELGYKLTALEGALVVNTALYRTQFKDMQIQAFIGNGFLVSNAAQTTTQGLEIDMNYQPFAGTSLFIGAGIADATFDKFEEGPCPASSSEETCDLSGERLPRSSKYSLNIGGNVAYPIFDNRAALFLGADYAWRSDVYFDLDLDPIDTQGDYGLINLHTGIVDPDQRWKFVVHVKNLENKKVRRFAADLPIFSGSHMGFLMPPRMVSADLSVSF</sequence>
<evidence type="ECO:0000256" key="2">
    <source>
        <dbReference type="ARBA" id="ARBA00022448"/>
    </source>
</evidence>
<evidence type="ECO:0000256" key="7">
    <source>
        <dbReference type="ARBA" id="ARBA00023065"/>
    </source>
</evidence>
<dbReference type="InterPro" id="IPR036942">
    <property type="entry name" value="Beta-barrel_TonB_sf"/>
</dbReference>
<evidence type="ECO:0000256" key="9">
    <source>
        <dbReference type="ARBA" id="ARBA00023136"/>
    </source>
</evidence>
<evidence type="ECO:0000256" key="10">
    <source>
        <dbReference type="ARBA" id="ARBA00023237"/>
    </source>
</evidence>
<evidence type="ECO:0000259" key="14">
    <source>
        <dbReference type="Pfam" id="PF00593"/>
    </source>
</evidence>
<protein>
    <submittedName>
        <fullName evidence="16">TonB-dependent receptor</fullName>
    </submittedName>
</protein>
<dbReference type="InterPro" id="IPR000531">
    <property type="entry name" value="Beta-barrel_TonB"/>
</dbReference>
<evidence type="ECO:0000256" key="12">
    <source>
        <dbReference type="RuleBase" id="RU003357"/>
    </source>
</evidence>
<keyword evidence="4" id="KW-0410">Iron transport</keyword>
<keyword evidence="9 11" id="KW-0472">Membrane</keyword>
<feature type="domain" description="TonB-dependent receptor plug" evidence="15">
    <location>
        <begin position="52"/>
        <end position="157"/>
    </location>
</feature>
<evidence type="ECO:0000313" key="17">
    <source>
        <dbReference type="Proteomes" id="UP000610558"/>
    </source>
</evidence>
<dbReference type="RefSeq" id="WP_190762464.1">
    <property type="nucleotide sequence ID" value="NZ_JACXLD010000001.1"/>
</dbReference>